<gene>
    <name evidence="4" type="ORF">PDEL0327_LOCUS351</name>
</gene>
<proteinExistence type="predicted"/>
<dbReference type="PANTHER" id="PTHR10695:SF46">
    <property type="entry name" value="BIFUNCTIONAL COENZYME A SYNTHASE-RELATED"/>
    <property type="match status" value="1"/>
</dbReference>
<evidence type="ECO:0000256" key="1">
    <source>
        <dbReference type="SAM" id="MobiDB-lite"/>
    </source>
</evidence>
<feature type="region of interest" description="Disordered" evidence="1">
    <location>
        <begin position="486"/>
        <end position="516"/>
    </location>
</feature>
<name>A0A7S0XLB8_9STRA</name>
<evidence type="ECO:0000313" key="4">
    <source>
        <dbReference type="EMBL" id="CAD8728670.1"/>
    </source>
</evidence>
<dbReference type="AlphaFoldDB" id="A0A7S0XLB8"/>
<dbReference type="GO" id="GO:0015937">
    <property type="term" value="P:coenzyme A biosynthetic process"/>
    <property type="evidence" value="ECO:0007669"/>
    <property type="project" value="TreeGrafter"/>
</dbReference>
<feature type="region of interest" description="Disordered" evidence="1">
    <location>
        <begin position="308"/>
        <end position="330"/>
    </location>
</feature>
<dbReference type="Gene3D" id="3.40.50.620">
    <property type="entry name" value="HUPs"/>
    <property type="match status" value="1"/>
</dbReference>
<organism evidence="4">
    <name type="scientific">Pseudo-nitzschia delicatissima</name>
    <dbReference type="NCBI Taxonomy" id="44447"/>
    <lineage>
        <taxon>Eukaryota</taxon>
        <taxon>Sar</taxon>
        <taxon>Stramenopiles</taxon>
        <taxon>Ochrophyta</taxon>
        <taxon>Bacillariophyta</taxon>
        <taxon>Bacillariophyceae</taxon>
        <taxon>Bacillariophycidae</taxon>
        <taxon>Bacillariales</taxon>
        <taxon>Bacillariaceae</taxon>
        <taxon>Pseudo-nitzschia</taxon>
    </lineage>
</organism>
<feature type="transmembrane region" description="Helical" evidence="2">
    <location>
        <begin position="30"/>
        <end position="53"/>
    </location>
</feature>
<dbReference type="PANTHER" id="PTHR10695">
    <property type="entry name" value="DEPHOSPHO-COA KINASE-RELATED"/>
    <property type="match status" value="1"/>
</dbReference>
<dbReference type="InterPro" id="IPR014729">
    <property type="entry name" value="Rossmann-like_a/b/a_fold"/>
</dbReference>
<dbReference type="InterPro" id="IPR004821">
    <property type="entry name" value="Cyt_trans-like"/>
</dbReference>
<protein>
    <recommendedName>
        <fullName evidence="3">Cytidyltransferase-like domain-containing protein</fullName>
    </recommendedName>
</protein>
<evidence type="ECO:0000259" key="3">
    <source>
        <dbReference type="Pfam" id="PF01467"/>
    </source>
</evidence>
<dbReference type="EMBL" id="HBFG01000475">
    <property type="protein sequence ID" value="CAD8728670.1"/>
    <property type="molecule type" value="Transcribed_RNA"/>
</dbReference>
<reference evidence="4" key="1">
    <citation type="submission" date="2021-01" db="EMBL/GenBank/DDBJ databases">
        <authorList>
            <person name="Corre E."/>
            <person name="Pelletier E."/>
            <person name="Niang G."/>
            <person name="Scheremetjew M."/>
            <person name="Finn R."/>
            <person name="Kale V."/>
            <person name="Holt S."/>
            <person name="Cochrane G."/>
            <person name="Meng A."/>
            <person name="Brown T."/>
            <person name="Cohen L."/>
        </authorList>
    </citation>
    <scope>NUCLEOTIDE SEQUENCE</scope>
    <source>
        <strain evidence="4">B596</strain>
    </source>
</reference>
<keyword evidence="2" id="KW-0472">Membrane</keyword>
<feature type="compositionally biased region" description="Basic residues" evidence="1">
    <location>
        <begin position="498"/>
        <end position="508"/>
    </location>
</feature>
<keyword evidence="2" id="KW-0812">Transmembrane</keyword>
<evidence type="ECO:0000256" key="2">
    <source>
        <dbReference type="SAM" id="Phobius"/>
    </source>
</evidence>
<dbReference type="GO" id="GO:0004140">
    <property type="term" value="F:dephospho-CoA kinase activity"/>
    <property type="evidence" value="ECO:0007669"/>
    <property type="project" value="TreeGrafter"/>
</dbReference>
<keyword evidence="2" id="KW-1133">Transmembrane helix</keyword>
<feature type="domain" description="Cytidyltransferase-like" evidence="3">
    <location>
        <begin position="357"/>
        <end position="500"/>
    </location>
</feature>
<sequence length="516" mass="57574">MSGSTKTIRQRLLSPCRNTRQNSSTMSSRWNLVSIFGFYVCFLSMTIVVVNSFSTISTHTSKLTVRTQQLETRRMEYKSSLTKAKVPGYISESAKVSDSSLLAHENKEGDDSPRRFKHTLAILSMPYTSTDKIANEAILDQAIQHTRKLSVVLRCQNDDDRKAPSLSRLRRYVGEVYSTLWDAVSLADKEDNGDDSSEFCDVVVYPQNLPNAAPESWIHDVAKDLDSVCSHDSICGWISSSAMGRGKQFQFSEGMGAGGLDAHVQAINADRRHRNLPEVVAIHVDPWPTGASSEWQNRNNVVFLDDDATEEEDANSEECSVNSDDSNDDIDTDTAGMSLMGGARIPKGSLFRKVAVAGTFDGMHYGHRKLLTLAISSVSPHHGQLLVGVTVDKMLQHKSYAEDIPNLEERMKGARDFIYRLAPGFKNRVRFIPISDEYGPPGTLEEGENFDALVLSHETLDNGHKLNEHRVQTLGLEPLTLLCTRRTEPHGMSSTALRQRRRDRKLRREKAQQSAS</sequence>
<dbReference type="NCBIfam" id="TIGR00125">
    <property type="entry name" value="cyt_tran_rel"/>
    <property type="match status" value="1"/>
</dbReference>
<dbReference type="SUPFAM" id="SSF52374">
    <property type="entry name" value="Nucleotidylyl transferase"/>
    <property type="match status" value="1"/>
</dbReference>
<accession>A0A7S0XLB8</accession>
<dbReference type="Pfam" id="PF01467">
    <property type="entry name" value="CTP_transf_like"/>
    <property type="match status" value="1"/>
</dbReference>